<dbReference type="PANTHER" id="PTHR36038">
    <property type="entry name" value="OS06G0102750 PROTEIN"/>
    <property type="match status" value="1"/>
</dbReference>
<proteinExistence type="predicted"/>
<gene>
    <name evidence="1" type="ORF">IFM89_024987</name>
</gene>
<protein>
    <submittedName>
        <fullName evidence="1">Uncharacterized protein</fullName>
    </submittedName>
</protein>
<comment type="caution">
    <text evidence="1">The sequence shown here is derived from an EMBL/GenBank/DDBJ whole genome shotgun (WGS) entry which is preliminary data.</text>
</comment>
<sequence length="267" mass="29953">MKSSAVEDADSKDLVLFKKRRTENTDESEITTKVVESFAASIRRGNARAIFYDSLNLKRLGSFRNKQQYSVHTFEGKEEGRDMGHQVDLAAHVGNKVLPISDATAISACKITNYQCWSSAKKDELKGDKNRAISRMKELWKWAATAKSDKGGKYIRRKVQHFRNRGTAKDSLQDDQWSLSSPKISFRWETDSCSTTTSAYSAFSLPASSKHDRKWTKPCSSNAAVDVIAPESNTKDAPVLVIDDNRESSSRPGSWITTDDEFVVLEL</sequence>
<dbReference type="PANTHER" id="PTHR36038:SF3">
    <property type="entry name" value="OVATE FAMILY PROTEIN"/>
    <property type="match status" value="1"/>
</dbReference>
<name>A0A835HX13_9MAGN</name>
<accession>A0A835HX13</accession>
<evidence type="ECO:0000313" key="1">
    <source>
        <dbReference type="EMBL" id="KAF9606319.1"/>
    </source>
</evidence>
<keyword evidence="2" id="KW-1185">Reference proteome</keyword>
<organism evidence="1 2">
    <name type="scientific">Coptis chinensis</name>
    <dbReference type="NCBI Taxonomy" id="261450"/>
    <lineage>
        <taxon>Eukaryota</taxon>
        <taxon>Viridiplantae</taxon>
        <taxon>Streptophyta</taxon>
        <taxon>Embryophyta</taxon>
        <taxon>Tracheophyta</taxon>
        <taxon>Spermatophyta</taxon>
        <taxon>Magnoliopsida</taxon>
        <taxon>Ranunculales</taxon>
        <taxon>Ranunculaceae</taxon>
        <taxon>Coptidoideae</taxon>
        <taxon>Coptis</taxon>
    </lineage>
</organism>
<dbReference type="Proteomes" id="UP000631114">
    <property type="component" value="Unassembled WGS sequence"/>
</dbReference>
<reference evidence="1 2" key="1">
    <citation type="submission" date="2020-10" db="EMBL/GenBank/DDBJ databases">
        <title>The Coptis chinensis genome and diversification of protoberbering-type alkaloids.</title>
        <authorList>
            <person name="Wang B."/>
            <person name="Shu S."/>
            <person name="Song C."/>
            <person name="Liu Y."/>
        </authorList>
    </citation>
    <scope>NUCLEOTIDE SEQUENCE [LARGE SCALE GENOMIC DNA]</scope>
    <source>
        <strain evidence="1">HL-2020</strain>
        <tissue evidence="1">Leaf</tissue>
    </source>
</reference>
<dbReference type="EMBL" id="JADFTS010000005">
    <property type="protein sequence ID" value="KAF9606319.1"/>
    <property type="molecule type" value="Genomic_DNA"/>
</dbReference>
<evidence type="ECO:0000313" key="2">
    <source>
        <dbReference type="Proteomes" id="UP000631114"/>
    </source>
</evidence>
<dbReference type="OrthoDB" id="1889663at2759"/>
<dbReference type="AlphaFoldDB" id="A0A835HX13"/>